<evidence type="ECO:0000313" key="1">
    <source>
        <dbReference type="EMBL" id="PQQ22293.1"/>
    </source>
</evidence>
<dbReference type="RefSeq" id="WP_105396979.1">
    <property type="nucleotide sequence ID" value="NZ_CAWNTA010000016.1"/>
</dbReference>
<dbReference type="AlphaFoldDB" id="A0A2S8PU21"/>
<dbReference type="EMBL" id="PUWT01000112">
    <property type="protein sequence ID" value="PQQ22293.1"/>
    <property type="molecule type" value="Genomic_DNA"/>
</dbReference>
<organism evidence="1 2">
    <name type="scientific">Photorhabdus hindustanensis</name>
    <dbReference type="NCBI Taxonomy" id="2918802"/>
    <lineage>
        <taxon>Bacteria</taxon>
        <taxon>Pseudomonadati</taxon>
        <taxon>Pseudomonadota</taxon>
        <taxon>Gammaproteobacteria</taxon>
        <taxon>Enterobacterales</taxon>
        <taxon>Morganellaceae</taxon>
        <taxon>Photorhabdus</taxon>
    </lineage>
</organism>
<proteinExistence type="predicted"/>
<name>A0A2S8PU21_9GAMM</name>
<keyword evidence="2" id="KW-1185">Reference proteome</keyword>
<protein>
    <submittedName>
        <fullName evidence="1">Uncharacterized protein</fullName>
    </submittedName>
</protein>
<gene>
    <name evidence="1" type="ORF">C6H66_24160</name>
</gene>
<accession>A0A2S8PU21</accession>
<evidence type="ECO:0000313" key="2">
    <source>
        <dbReference type="Proteomes" id="UP000239550"/>
    </source>
</evidence>
<reference evidence="1 2" key="1">
    <citation type="submission" date="2018-02" db="EMBL/GenBank/DDBJ databases">
        <title>Five New Genomes of Indian Photorhabdus Isolates TSA.</title>
        <authorList>
            <person name="Dubay B."/>
            <person name="Somvanshi V.S."/>
        </authorList>
    </citation>
    <scope>NUCLEOTIDE SEQUENCE [LARGE SCALE GENOMIC DNA]</scope>
    <source>
        <strain evidence="1 2">H1</strain>
    </source>
</reference>
<sequence length="62" mass="7248">MSKKLIITGNASVYFSKIIEVDDDEYKEIIDDEDRLGCQIDVYDMDEILDISYIEAEVIQQR</sequence>
<dbReference type="Proteomes" id="UP000239550">
    <property type="component" value="Unassembled WGS sequence"/>
</dbReference>
<comment type="caution">
    <text evidence="1">The sequence shown here is derived from an EMBL/GenBank/DDBJ whole genome shotgun (WGS) entry which is preliminary data.</text>
</comment>